<dbReference type="Proteomes" id="UP001058271">
    <property type="component" value="Chromosome"/>
</dbReference>
<dbReference type="InterPro" id="IPR023213">
    <property type="entry name" value="CAT-like_dom_sf"/>
</dbReference>
<protein>
    <recommendedName>
        <fullName evidence="6">Dihydrolipoamide acetyltransferase component of pyruvate dehydrogenase complex</fullName>
        <ecNumber evidence="6">2.3.1.-</ecNumber>
    </recommendedName>
</protein>
<evidence type="ECO:0000256" key="4">
    <source>
        <dbReference type="ARBA" id="ARBA00022823"/>
    </source>
</evidence>
<dbReference type="RefSeq" id="WP_260728815.1">
    <property type="nucleotide sequence ID" value="NZ_BAAABS010000089.1"/>
</dbReference>
<keyword evidence="3 6" id="KW-0808">Transferase</keyword>
<dbReference type="EC" id="2.3.1.-" evidence="6"/>
<comment type="similarity">
    <text evidence="2 6">Belongs to the 2-oxoacid dehydrogenase family.</text>
</comment>
<evidence type="ECO:0000259" key="7">
    <source>
        <dbReference type="Pfam" id="PF00198"/>
    </source>
</evidence>
<organism evidence="9 10">
    <name type="scientific">Dactylosporangium roseum</name>
    <dbReference type="NCBI Taxonomy" id="47989"/>
    <lineage>
        <taxon>Bacteria</taxon>
        <taxon>Bacillati</taxon>
        <taxon>Actinomycetota</taxon>
        <taxon>Actinomycetes</taxon>
        <taxon>Micromonosporales</taxon>
        <taxon>Micromonosporaceae</taxon>
        <taxon>Dactylosporangium</taxon>
    </lineage>
</organism>
<comment type="cofactor">
    <cofactor evidence="1 6">
        <name>(R)-lipoate</name>
        <dbReference type="ChEBI" id="CHEBI:83088"/>
    </cofactor>
</comment>
<accession>A0ABY5ZDB4</accession>
<keyword evidence="5 6" id="KW-0012">Acyltransferase</keyword>
<evidence type="ECO:0000313" key="10">
    <source>
        <dbReference type="Proteomes" id="UP001058271"/>
    </source>
</evidence>
<evidence type="ECO:0000256" key="2">
    <source>
        <dbReference type="ARBA" id="ARBA00007317"/>
    </source>
</evidence>
<dbReference type="InterPro" id="IPR050743">
    <property type="entry name" value="2-oxoacid_DH_E2_comp"/>
</dbReference>
<evidence type="ECO:0000313" key="9">
    <source>
        <dbReference type="EMBL" id="UWZ39412.1"/>
    </source>
</evidence>
<dbReference type="EMBL" id="CP073721">
    <property type="protein sequence ID" value="UWZ39412.1"/>
    <property type="molecule type" value="Genomic_DNA"/>
</dbReference>
<dbReference type="Pfam" id="PF00198">
    <property type="entry name" value="2-oxoacid_dh"/>
    <property type="match status" value="1"/>
</dbReference>
<evidence type="ECO:0000256" key="5">
    <source>
        <dbReference type="ARBA" id="ARBA00023315"/>
    </source>
</evidence>
<feature type="domain" description="Lipoyl-binding" evidence="8">
    <location>
        <begin position="16"/>
        <end position="61"/>
    </location>
</feature>
<keyword evidence="4 6" id="KW-0450">Lipoyl</keyword>
<dbReference type="InterPro" id="IPR001078">
    <property type="entry name" value="2-oxoacid_DH_actylTfrase"/>
</dbReference>
<dbReference type="SUPFAM" id="SSF51230">
    <property type="entry name" value="Single hybrid motif"/>
    <property type="match status" value="1"/>
</dbReference>
<dbReference type="CDD" id="cd06849">
    <property type="entry name" value="lipoyl_domain"/>
    <property type="match status" value="1"/>
</dbReference>
<dbReference type="SUPFAM" id="SSF52777">
    <property type="entry name" value="CoA-dependent acyltransferases"/>
    <property type="match status" value="1"/>
</dbReference>
<dbReference type="PANTHER" id="PTHR43178:SF5">
    <property type="entry name" value="LIPOAMIDE ACYLTRANSFERASE COMPONENT OF BRANCHED-CHAIN ALPHA-KETO ACID DEHYDROGENASE COMPLEX, MITOCHONDRIAL"/>
    <property type="match status" value="1"/>
</dbReference>
<evidence type="ECO:0000256" key="1">
    <source>
        <dbReference type="ARBA" id="ARBA00001938"/>
    </source>
</evidence>
<evidence type="ECO:0000256" key="6">
    <source>
        <dbReference type="RuleBase" id="RU003423"/>
    </source>
</evidence>
<gene>
    <name evidence="9" type="ORF">Drose_14915</name>
</gene>
<proteinExistence type="inferred from homology"/>
<dbReference type="InterPro" id="IPR011053">
    <property type="entry name" value="Single_hybrid_motif"/>
</dbReference>
<dbReference type="Gene3D" id="3.30.559.10">
    <property type="entry name" value="Chloramphenicol acetyltransferase-like domain"/>
    <property type="match status" value="1"/>
</dbReference>
<dbReference type="Pfam" id="PF00364">
    <property type="entry name" value="Biotin_lipoyl"/>
    <property type="match status" value="1"/>
</dbReference>
<evidence type="ECO:0000256" key="3">
    <source>
        <dbReference type="ARBA" id="ARBA00022679"/>
    </source>
</evidence>
<dbReference type="Gene3D" id="2.40.50.100">
    <property type="match status" value="1"/>
</dbReference>
<evidence type="ECO:0000259" key="8">
    <source>
        <dbReference type="Pfam" id="PF00364"/>
    </source>
</evidence>
<reference evidence="9" key="1">
    <citation type="submission" date="2021-04" db="EMBL/GenBank/DDBJ databases">
        <title>Biosynthetic gene clusters of Dactylosporangioum roseum.</title>
        <authorList>
            <person name="Hartkoorn R.C."/>
            <person name="Beaudoing E."/>
            <person name="Hot D."/>
            <person name="Moureu S."/>
        </authorList>
    </citation>
    <scope>NUCLEOTIDE SEQUENCE</scope>
    <source>
        <strain evidence="9">NRRL B-16295</strain>
    </source>
</reference>
<sequence length="364" mass="38377">MGDVVVPTLNNNDDSYTLIEWLTPAAGRVAAGDVVATVETSKAVNELTVDEDGYLSHCVAERTECGPGDVVGRVWASRPEAVAAGTAPAVRAQPPGTSTAVPVVTRPARELMERHGIAIEAVAGLGKPVVKRTDVEGLVAGGGDGDRERLGPHQQAVARTVALSHATIPDAFVVVKVPAGRLLRRQAEIAGSHRAFVGLPEQVIKAVGQLHATFPRFYCTVNEDLSLSPAPRADIGVTVDVGTGLFVPVLRDVAGLEVPQIAERLLRLRVRALRGRITEADLAGSHLTVALHVDQGIVMAKPVVFPGQVCTLSLTAPQSELALAEDGTVVSHDYFHVGMSFDHRVVNGRDASRFLTALRAALDA</sequence>
<name>A0ABY5ZDB4_9ACTN</name>
<keyword evidence="10" id="KW-1185">Reference proteome</keyword>
<feature type="domain" description="2-oxoacid dehydrogenase acyltransferase catalytic" evidence="7">
    <location>
        <begin position="146"/>
        <end position="362"/>
    </location>
</feature>
<dbReference type="InterPro" id="IPR000089">
    <property type="entry name" value="Biotin_lipoyl"/>
</dbReference>
<dbReference type="PANTHER" id="PTHR43178">
    <property type="entry name" value="DIHYDROLIPOAMIDE ACETYLTRANSFERASE COMPONENT OF PYRUVATE DEHYDROGENASE COMPLEX"/>
    <property type="match status" value="1"/>
</dbReference>